<feature type="binding site" evidence="7">
    <location>
        <position position="252"/>
    </location>
    <ligand>
        <name>Mg(2+)</name>
        <dbReference type="ChEBI" id="CHEBI:18420"/>
        <label>1</label>
        <note>catalytic</note>
    </ligand>
</feature>
<dbReference type="GO" id="GO:0006020">
    <property type="term" value="P:inositol metabolic process"/>
    <property type="evidence" value="ECO:0007669"/>
    <property type="project" value="TreeGrafter"/>
</dbReference>
<evidence type="ECO:0000256" key="7">
    <source>
        <dbReference type="PIRSR" id="PIRSR600760-2"/>
    </source>
</evidence>
<feature type="binding site" evidence="7">
    <location>
        <position position="85"/>
    </location>
    <ligand>
        <name>Mg(2+)</name>
        <dbReference type="ChEBI" id="CHEBI:18420"/>
        <label>1</label>
        <note>catalytic</note>
    </ligand>
</feature>
<dbReference type="Pfam" id="PF00459">
    <property type="entry name" value="Inositol_P"/>
    <property type="match status" value="1"/>
</dbReference>
<dbReference type="PROSITE" id="PS00630">
    <property type="entry name" value="IMP_2"/>
    <property type="match status" value="1"/>
</dbReference>
<dbReference type="GO" id="GO:0046872">
    <property type="term" value="F:metal ion binding"/>
    <property type="evidence" value="ECO:0007669"/>
    <property type="project" value="UniProtKB-KW"/>
</dbReference>
<dbReference type="InterPro" id="IPR000760">
    <property type="entry name" value="Inositol_monophosphatase-like"/>
</dbReference>
<protein>
    <recommendedName>
        <fullName evidence="8">Inositol-1-monophosphatase</fullName>
        <ecNumber evidence="8">3.1.3.25</ecNumber>
    </recommendedName>
</protein>
<dbReference type="Gene3D" id="3.30.540.10">
    <property type="entry name" value="Fructose-1,6-Bisphosphatase, subunit A, domain 1"/>
    <property type="match status" value="1"/>
</dbReference>
<feature type="binding site" evidence="7">
    <location>
        <position position="104"/>
    </location>
    <ligand>
        <name>Mg(2+)</name>
        <dbReference type="ChEBI" id="CHEBI:18420"/>
        <label>1</label>
        <note>catalytic</note>
    </ligand>
</feature>
<sequence>MLPTPDWADARDVPPPARLADLEALAVDLAVRAGRFVRGDRPATVQVATTKSTPLDVVTAMDTGSEDLIRAELARRCPEDGVLGEEEGLTVGTSGLTWVVDPIDGTVNYLYDIPAYAVSVAVVVGDPRVPGGWLPVAGAVSNPRVDEVFRAHLGGGGCVHPMGEVAGYHPAGERPARAIALEVGQQTDPSLALVGTGFSYDRVERAAQAELALRVLAEVRDLRRIGSAALDLCSVAAGRFDAYYEAGLHAWDVAAGALLVREAGGVVTGLDAPGGRGPLLASGPALHGPLGTLIR</sequence>
<keyword evidence="6 7" id="KW-0460">Magnesium</keyword>
<dbReference type="AlphaFoldDB" id="A0A542YTS1"/>
<keyword evidence="10" id="KW-1185">Reference proteome</keyword>
<dbReference type="GO" id="GO:0046854">
    <property type="term" value="P:phosphatidylinositol phosphate biosynthetic process"/>
    <property type="evidence" value="ECO:0007669"/>
    <property type="project" value="InterPro"/>
</dbReference>
<dbReference type="Gene3D" id="3.40.190.80">
    <property type="match status" value="1"/>
</dbReference>
<evidence type="ECO:0000256" key="2">
    <source>
        <dbReference type="ARBA" id="ARBA00001946"/>
    </source>
</evidence>
<evidence type="ECO:0000256" key="5">
    <source>
        <dbReference type="ARBA" id="ARBA00022801"/>
    </source>
</evidence>
<dbReference type="RefSeq" id="WP_141785463.1">
    <property type="nucleotide sequence ID" value="NZ_BAAAIK010000011.1"/>
</dbReference>
<gene>
    <name evidence="9" type="ORF">FB467_2613</name>
</gene>
<dbReference type="InterPro" id="IPR020583">
    <property type="entry name" value="Inositol_monoP_metal-BS"/>
</dbReference>
<dbReference type="SUPFAM" id="SSF56655">
    <property type="entry name" value="Carbohydrate phosphatase"/>
    <property type="match status" value="1"/>
</dbReference>
<dbReference type="InterPro" id="IPR020550">
    <property type="entry name" value="Inositol_monophosphatase_CS"/>
</dbReference>
<dbReference type="PRINTS" id="PR00377">
    <property type="entry name" value="IMPHPHTASES"/>
</dbReference>
<dbReference type="PANTHER" id="PTHR20854">
    <property type="entry name" value="INOSITOL MONOPHOSPHATASE"/>
    <property type="match status" value="1"/>
</dbReference>
<dbReference type="Proteomes" id="UP000319516">
    <property type="component" value="Unassembled WGS sequence"/>
</dbReference>
<evidence type="ECO:0000313" key="10">
    <source>
        <dbReference type="Proteomes" id="UP000319516"/>
    </source>
</evidence>
<organism evidence="9 10">
    <name type="scientific">Ornithinicoccus hortensis</name>
    <dbReference type="NCBI Taxonomy" id="82346"/>
    <lineage>
        <taxon>Bacteria</taxon>
        <taxon>Bacillati</taxon>
        <taxon>Actinomycetota</taxon>
        <taxon>Actinomycetes</taxon>
        <taxon>Micrococcales</taxon>
        <taxon>Intrasporangiaceae</taxon>
        <taxon>Ornithinicoccus</taxon>
    </lineage>
</organism>
<dbReference type="InterPro" id="IPR033942">
    <property type="entry name" value="IMPase"/>
</dbReference>
<accession>A0A542YTS1</accession>
<dbReference type="OrthoDB" id="9772456at2"/>
<dbReference type="PANTHER" id="PTHR20854:SF4">
    <property type="entry name" value="INOSITOL-1-MONOPHOSPHATASE-RELATED"/>
    <property type="match status" value="1"/>
</dbReference>
<dbReference type="PROSITE" id="PS00629">
    <property type="entry name" value="IMP_1"/>
    <property type="match status" value="1"/>
</dbReference>
<dbReference type="GO" id="GO:0007165">
    <property type="term" value="P:signal transduction"/>
    <property type="evidence" value="ECO:0007669"/>
    <property type="project" value="TreeGrafter"/>
</dbReference>
<reference evidence="9 10" key="1">
    <citation type="submission" date="2019-06" db="EMBL/GenBank/DDBJ databases">
        <title>Sequencing the genomes of 1000 actinobacteria strains.</title>
        <authorList>
            <person name="Klenk H.-P."/>
        </authorList>
    </citation>
    <scope>NUCLEOTIDE SEQUENCE [LARGE SCALE GENOMIC DNA]</scope>
    <source>
        <strain evidence="9 10">DSM 12335</strain>
    </source>
</reference>
<evidence type="ECO:0000256" key="4">
    <source>
        <dbReference type="ARBA" id="ARBA00022723"/>
    </source>
</evidence>
<evidence type="ECO:0000256" key="1">
    <source>
        <dbReference type="ARBA" id="ARBA00001033"/>
    </source>
</evidence>
<proteinExistence type="inferred from homology"/>
<comment type="cofactor">
    <cofactor evidence="2 7 8">
        <name>Mg(2+)</name>
        <dbReference type="ChEBI" id="CHEBI:18420"/>
    </cofactor>
</comment>
<evidence type="ECO:0000256" key="6">
    <source>
        <dbReference type="ARBA" id="ARBA00022842"/>
    </source>
</evidence>
<evidence type="ECO:0000313" key="9">
    <source>
        <dbReference type="EMBL" id="TQL51467.1"/>
    </source>
</evidence>
<evidence type="ECO:0000256" key="8">
    <source>
        <dbReference type="RuleBase" id="RU364068"/>
    </source>
</evidence>
<dbReference type="EMBL" id="VFOP01000001">
    <property type="protein sequence ID" value="TQL51467.1"/>
    <property type="molecule type" value="Genomic_DNA"/>
</dbReference>
<name>A0A542YTS1_9MICO</name>
<comment type="similarity">
    <text evidence="3 8">Belongs to the inositol monophosphatase superfamily.</text>
</comment>
<comment type="catalytic activity">
    <reaction evidence="1 8">
        <text>a myo-inositol phosphate + H2O = myo-inositol + phosphate</text>
        <dbReference type="Rhea" id="RHEA:24056"/>
        <dbReference type="ChEBI" id="CHEBI:15377"/>
        <dbReference type="ChEBI" id="CHEBI:17268"/>
        <dbReference type="ChEBI" id="CHEBI:43474"/>
        <dbReference type="ChEBI" id="CHEBI:84139"/>
        <dbReference type="EC" id="3.1.3.25"/>
    </reaction>
</comment>
<feature type="binding site" evidence="7">
    <location>
        <position position="103"/>
    </location>
    <ligand>
        <name>Mg(2+)</name>
        <dbReference type="ChEBI" id="CHEBI:18420"/>
        <label>1</label>
        <note>catalytic</note>
    </ligand>
</feature>
<dbReference type="EC" id="3.1.3.25" evidence="8"/>
<dbReference type="GO" id="GO:0008934">
    <property type="term" value="F:inositol monophosphate 1-phosphatase activity"/>
    <property type="evidence" value="ECO:0007669"/>
    <property type="project" value="InterPro"/>
</dbReference>
<keyword evidence="4 7" id="KW-0479">Metal-binding</keyword>
<dbReference type="CDD" id="cd01639">
    <property type="entry name" value="IMPase"/>
    <property type="match status" value="1"/>
</dbReference>
<comment type="caution">
    <text evidence="9">The sequence shown here is derived from an EMBL/GenBank/DDBJ whole genome shotgun (WGS) entry which is preliminary data.</text>
</comment>
<feature type="binding site" evidence="7">
    <location>
        <position position="101"/>
    </location>
    <ligand>
        <name>Mg(2+)</name>
        <dbReference type="ChEBI" id="CHEBI:18420"/>
        <label>1</label>
        <note>catalytic</note>
    </ligand>
</feature>
<evidence type="ECO:0000256" key="3">
    <source>
        <dbReference type="ARBA" id="ARBA00009759"/>
    </source>
</evidence>
<keyword evidence="5 8" id="KW-0378">Hydrolase</keyword>